<dbReference type="EC" id="1.7.1.17" evidence="6"/>
<dbReference type="GO" id="GO:0016491">
    <property type="term" value="F:oxidoreductase activity"/>
    <property type="evidence" value="ECO:0007669"/>
    <property type="project" value="UniProtKB-KW"/>
</dbReference>
<accession>A0ABU8BB62</accession>
<keyword evidence="1 6" id="KW-0285">Flavoprotein</keyword>
<dbReference type="InterPro" id="IPR003680">
    <property type="entry name" value="Flavodoxin_fold"/>
</dbReference>
<comment type="caution">
    <text evidence="9">The sequence shown here is derived from an EMBL/GenBank/DDBJ whole genome shotgun (WGS) entry which is preliminary data.</text>
</comment>
<dbReference type="InterPro" id="IPR050104">
    <property type="entry name" value="FMN-dep_NADH:Q_OxRdtase_AzoR1"/>
</dbReference>
<evidence type="ECO:0000256" key="5">
    <source>
        <dbReference type="ARBA" id="ARBA00048542"/>
    </source>
</evidence>
<comment type="function">
    <text evidence="6">Also exhibits azoreductase activity. Catalyzes the reductive cleavage of the azo bond in aromatic azo compounds to the corresponding amines.</text>
</comment>
<dbReference type="Pfam" id="PF02525">
    <property type="entry name" value="Flavodoxin_2"/>
    <property type="match status" value="1"/>
</dbReference>
<dbReference type="EC" id="1.6.5.-" evidence="6"/>
<keyword evidence="2 6" id="KW-0288">FMN</keyword>
<name>A0ABU8BB62_9BRAD</name>
<dbReference type="Proteomes" id="UP001364224">
    <property type="component" value="Unassembled WGS sequence"/>
</dbReference>
<feature type="binding site" evidence="6">
    <location>
        <begin position="102"/>
        <end position="105"/>
    </location>
    <ligand>
        <name>FMN</name>
        <dbReference type="ChEBI" id="CHEBI:58210"/>
    </ligand>
</feature>
<sequence length="240" mass="26541">MKLLRIDSSARSQASDRSSRGSHTRRLTERFTRRWLQQRPNDVLISRDVGQSPPHPVAEKWIGAAFTKPDQREPWMKEALAESDALINELIAADLVVAGVPMYNFGMPAQFKAYIDNVVRVGRTFGFDRSRPDDPYTPLLAGMDKRLILLGSRGDYGYDPGGRIAHINHVEGAIRDVFAFLGVTAFHSVAIEYDEFGGDRLQASIAAAEGAVDELVDRLAGARQAVYPPCLNRASTFSPP</sequence>
<feature type="region of interest" description="Disordered" evidence="7">
    <location>
        <begin position="1"/>
        <end position="28"/>
    </location>
</feature>
<dbReference type="PANTHER" id="PTHR43741">
    <property type="entry name" value="FMN-DEPENDENT NADH-AZOREDUCTASE 1"/>
    <property type="match status" value="1"/>
</dbReference>
<dbReference type="RefSeq" id="WP_334480535.1">
    <property type="nucleotide sequence ID" value="NZ_JAZHRV010000001.1"/>
</dbReference>
<evidence type="ECO:0000256" key="4">
    <source>
        <dbReference type="ARBA" id="ARBA00023027"/>
    </source>
</evidence>
<evidence type="ECO:0000313" key="9">
    <source>
        <dbReference type="EMBL" id="MEH2555444.1"/>
    </source>
</evidence>
<feature type="compositionally biased region" description="Low complexity" evidence="7">
    <location>
        <begin position="1"/>
        <end position="16"/>
    </location>
</feature>
<comment type="subunit">
    <text evidence="6">Homodimer.</text>
</comment>
<dbReference type="InterPro" id="IPR023048">
    <property type="entry name" value="NADH:quinone_OxRdtase_FMN_depd"/>
</dbReference>
<comment type="catalytic activity">
    <reaction evidence="5">
        <text>N,N-dimethyl-1,4-phenylenediamine + anthranilate + 2 NAD(+) = 2-(4-dimethylaminophenyl)diazenylbenzoate + 2 NADH + 2 H(+)</text>
        <dbReference type="Rhea" id="RHEA:55872"/>
        <dbReference type="ChEBI" id="CHEBI:15378"/>
        <dbReference type="ChEBI" id="CHEBI:15783"/>
        <dbReference type="ChEBI" id="CHEBI:16567"/>
        <dbReference type="ChEBI" id="CHEBI:57540"/>
        <dbReference type="ChEBI" id="CHEBI:57945"/>
        <dbReference type="ChEBI" id="CHEBI:71579"/>
        <dbReference type="EC" id="1.7.1.17"/>
    </reaction>
    <physiologicalReaction direction="right-to-left" evidence="5">
        <dbReference type="Rhea" id="RHEA:55874"/>
    </physiologicalReaction>
</comment>
<evidence type="ECO:0000256" key="3">
    <source>
        <dbReference type="ARBA" id="ARBA00023002"/>
    </source>
</evidence>
<keyword evidence="3 6" id="KW-0560">Oxidoreductase</keyword>
<proteinExistence type="inferred from homology"/>
<dbReference type="Gene3D" id="3.40.50.360">
    <property type="match status" value="1"/>
</dbReference>
<dbReference type="PANTHER" id="PTHR43741:SF2">
    <property type="entry name" value="FMN-DEPENDENT NADH:QUINONE OXIDOREDUCTASE"/>
    <property type="match status" value="1"/>
</dbReference>
<comment type="similarity">
    <text evidence="6">Belongs to the azoreductase type 1 family.</text>
</comment>
<dbReference type="HAMAP" id="MF_01216">
    <property type="entry name" value="Azoreductase_type1"/>
    <property type="match status" value="1"/>
</dbReference>
<dbReference type="EMBL" id="JAZHRV010000001">
    <property type="protein sequence ID" value="MEH2555444.1"/>
    <property type="molecule type" value="Genomic_DNA"/>
</dbReference>
<evidence type="ECO:0000256" key="6">
    <source>
        <dbReference type="HAMAP-Rule" id="MF_01216"/>
    </source>
</evidence>
<gene>
    <name evidence="6" type="primary">azoR</name>
    <name evidence="9" type="ORF">V1286_002973</name>
</gene>
<protein>
    <recommendedName>
        <fullName evidence="6">FMN dependent NADH:quinone oxidoreductase</fullName>
        <ecNumber evidence="6">1.6.5.-</ecNumber>
    </recommendedName>
    <alternativeName>
        <fullName evidence="6">Azo-dye reductase</fullName>
    </alternativeName>
    <alternativeName>
        <fullName evidence="6">FMN-dependent NADH-azo compound oxidoreductase</fullName>
    </alternativeName>
    <alternativeName>
        <fullName evidence="6">FMN-dependent NADH-azoreductase</fullName>
        <ecNumber evidence="6">1.7.1.17</ecNumber>
    </alternativeName>
</protein>
<dbReference type="SUPFAM" id="SSF52218">
    <property type="entry name" value="Flavoproteins"/>
    <property type="match status" value="1"/>
</dbReference>
<keyword evidence="10" id="KW-1185">Reference proteome</keyword>
<evidence type="ECO:0000256" key="7">
    <source>
        <dbReference type="SAM" id="MobiDB-lite"/>
    </source>
</evidence>
<organism evidence="9 10">
    <name type="scientific">Bradyrhizobium algeriense</name>
    <dbReference type="NCBI Taxonomy" id="634784"/>
    <lineage>
        <taxon>Bacteria</taxon>
        <taxon>Pseudomonadati</taxon>
        <taxon>Pseudomonadota</taxon>
        <taxon>Alphaproteobacteria</taxon>
        <taxon>Hyphomicrobiales</taxon>
        <taxon>Nitrobacteraceae</taxon>
        <taxon>Bradyrhizobium</taxon>
    </lineage>
</organism>
<feature type="binding site" evidence="6">
    <location>
        <position position="9"/>
    </location>
    <ligand>
        <name>FMN</name>
        <dbReference type="ChEBI" id="CHEBI:58210"/>
    </ligand>
</feature>
<comment type="cofactor">
    <cofactor evidence="6">
        <name>FMN</name>
        <dbReference type="ChEBI" id="CHEBI:58210"/>
    </cofactor>
    <text evidence="6">Binds 1 FMN per subunit.</text>
</comment>
<keyword evidence="4 6" id="KW-0520">NAD</keyword>
<comment type="caution">
    <text evidence="6">Lacks conserved residue(s) required for the propagation of feature annotation.</text>
</comment>
<dbReference type="InterPro" id="IPR029039">
    <property type="entry name" value="Flavoprotein-like_sf"/>
</dbReference>
<reference evidence="9 10" key="1">
    <citation type="submission" date="2024-02" db="EMBL/GenBank/DDBJ databases">
        <title>Adaptive strategies in a cosmopolitan and abundant soil bacterium.</title>
        <authorList>
            <person name="Carini P."/>
        </authorList>
    </citation>
    <scope>NUCLEOTIDE SEQUENCE [LARGE SCALE GENOMIC DNA]</scope>
    <source>
        <strain evidence="9 10">AZCC 1608</strain>
    </source>
</reference>
<evidence type="ECO:0000313" key="10">
    <source>
        <dbReference type="Proteomes" id="UP001364224"/>
    </source>
</evidence>
<evidence type="ECO:0000256" key="1">
    <source>
        <dbReference type="ARBA" id="ARBA00022630"/>
    </source>
</evidence>
<feature type="domain" description="Flavodoxin-like fold" evidence="8">
    <location>
        <begin position="1"/>
        <end position="214"/>
    </location>
</feature>
<evidence type="ECO:0000256" key="2">
    <source>
        <dbReference type="ARBA" id="ARBA00022643"/>
    </source>
</evidence>
<evidence type="ECO:0000259" key="8">
    <source>
        <dbReference type="Pfam" id="PF02525"/>
    </source>
</evidence>
<comment type="function">
    <text evidence="6">Quinone reductase that provides resistance to thiol-specific stress caused by electrophilic quinones.</text>
</comment>
<comment type="catalytic activity">
    <reaction evidence="6">
        <text>2 a quinone + NADH + H(+) = 2 a 1,4-benzosemiquinone + NAD(+)</text>
        <dbReference type="Rhea" id="RHEA:65952"/>
        <dbReference type="ChEBI" id="CHEBI:15378"/>
        <dbReference type="ChEBI" id="CHEBI:57540"/>
        <dbReference type="ChEBI" id="CHEBI:57945"/>
        <dbReference type="ChEBI" id="CHEBI:132124"/>
        <dbReference type="ChEBI" id="CHEBI:134225"/>
    </reaction>
</comment>